<sequence>MLSRSFYSFFLIFLIGSSFCYGQSIYGKVVSITDGDTFKLLTQDSIVHRIRIASIDCPEKKQPFSKLAKQFTSDAIVGKNICLDIISKDRYGRSIAIVYYDDFLTLNEALVKNGFAWHFLKYSKDPSLDQLEEYARKNKLGLWIDKNPIPPWEWRKK</sequence>
<keyword evidence="6" id="KW-1185">Reference proteome</keyword>
<dbReference type="PANTHER" id="PTHR12302:SF3">
    <property type="entry name" value="SERINE_THREONINE-PROTEIN KINASE 31"/>
    <property type="match status" value="1"/>
</dbReference>
<dbReference type="InterPro" id="IPR016071">
    <property type="entry name" value="Staphylococal_nuclease_OB-fold"/>
</dbReference>
<keyword evidence="2" id="KW-0255">Endonuclease</keyword>
<protein>
    <submittedName>
        <fullName evidence="5">Thermonuclease family protein</fullName>
    </submittedName>
</protein>
<dbReference type="SUPFAM" id="SSF50199">
    <property type="entry name" value="Staphylococcal nuclease"/>
    <property type="match status" value="1"/>
</dbReference>
<dbReference type="PANTHER" id="PTHR12302">
    <property type="entry name" value="EBNA2 BINDING PROTEIN P100"/>
    <property type="match status" value="1"/>
</dbReference>
<dbReference type="Pfam" id="PF00565">
    <property type="entry name" value="SNase"/>
    <property type="match status" value="1"/>
</dbReference>
<evidence type="ECO:0000313" key="6">
    <source>
        <dbReference type="Proteomes" id="UP001596415"/>
    </source>
</evidence>
<evidence type="ECO:0000259" key="4">
    <source>
        <dbReference type="PROSITE" id="PS50830"/>
    </source>
</evidence>
<comment type="caution">
    <text evidence="5">The sequence shown here is derived from an EMBL/GenBank/DDBJ whole genome shotgun (WGS) entry which is preliminary data.</text>
</comment>
<dbReference type="SMART" id="SM00318">
    <property type="entry name" value="SNc"/>
    <property type="match status" value="1"/>
</dbReference>
<dbReference type="Gene3D" id="2.40.50.90">
    <property type="match status" value="1"/>
</dbReference>
<dbReference type="PROSITE" id="PS50830">
    <property type="entry name" value="TNASE_3"/>
    <property type="match status" value="1"/>
</dbReference>
<dbReference type="RefSeq" id="WP_380216801.1">
    <property type="nucleotide sequence ID" value="NZ_JBHTBN010000001.1"/>
</dbReference>
<keyword evidence="3" id="KW-0378">Hydrolase</keyword>
<gene>
    <name evidence="5" type="ORF">ACFQO1_03415</name>
</gene>
<organism evidence="5 6">
    <name type="scientific">Jejudonia soesokkakensis</name>
    <dbReference type="NCBI Taxonomy" id="1323432"/>
    <lineage>
        <taxon>Bacteria</taxon>
        <taxon>Pseudomonadati</taxon>
        <taxon>Bacteroidota</taxon>
        <taxon>Flavobacteriia</taxon>
        <taxon>Flavobacteriales</taxon>
        <taxon>Flavobacteriaceae</taxon>
        <taxon>Jejudonia</taxon>
    </lineage>
</organism>
<reference evidence="6" key="1">
    <citation type="journal article" date="2019" name="Int. J. Syst. Evol. Microbiol.">
        <title>The Global Catalogue of Microorganisms (GCM) 10K type strain sequencing project: providing services to taxonomists for standard genome sequencing and annotation.</title>
        <authorList>
            <consortium name="The Broad Institute Genomics Platform"/>
            <consortium name="The Broad Institute Genome Sequencing Center for Infectious Disease"/>
            <person name="Wu L."/>
            <person name="Ma J."/>
        </authorList>
    </citation>
    <scope>NUCLEOTIDE SEQUENCE [LARGE SCALE GENOMIC DNA]</scope>
    <source>
        <strain evidence="6">CGMCC 1.16306</strain>
    </source>
</reference>
<feature type="domain" description="TNase-like" evidence="4">
    <location>
        <begin position="23"/>
        <end position="145"/>
    </location>
</feature>
<evidence type="ECO:0000256" key="1">
    <source>
        <dbReference type="ARBA" id="ARBA00022722"/>
    </source>
</evidence>
<evidence type="ECO:0000256" key="2">
    <source>
        <dbReference type="ARBA" id="ARBA00022759"/>
    </source>
</evidence>
<keyword evidence="1" id="KW-0540">Nuclease</keyword>
<accession>A0ABW2MS52</accession>
<proteinExistence type="predicted"/>
<evidence type="ECO:0000313" key="5">
    <source>
        <dbReference type="EMBL" id="MFC7356723.1"/>
    </source>
</evidence>
<dbReference type="EMBL" id="JBHTBN010000001">
    <property type="protein sequence ID" value="MFC7356723.1"/>
    <property type="molecule type" value="Genomic_DNA"/>
</dbReference>
<name>A0ABW2MS52_9FLAO</name>
<dbReference type="Proteomes" id="UP001596415">
    <property type="component" value="Unassembled WGS sequence"/>
</dbReference>
<dbReference type="InterPro" id="IPR035437">
    <property type="entry name" value="SNase_OB-fold_sf"/>
</dbReference>
<evidence type="ECO:0000256" key="3">
    <source>
        <dbReference type="ARBA" id="ARBA00022801"/>
    </source>
</evidence>